<gene>
    <name evidence="7" type="primary">A04p015670.1_BraROA</name>
    <name evidence="7" type="ORF">IGI04_015401</name>
</gene>
<evidence type="ECO:0000256" key="3">
    <source>
        <dbReference type="ARBA" id="ARBA00023125"/>
    </source>
</evidence>
<dbReference type="InterPro" id="IPR036638">
    <property type="entry name" value="HLH_DNA-bd_sf"/>
</dbReference>
<evidence type="ECO:0000256" key="2">
    <source>
        <dbReference type="ARBA" id="ARBA00023015"/>
    </source>
</evidence>
<evidence type="ECO:0000313" key="8">
    <source>
        <dbReference type="Proteomes" id="UP000823674"/>
    </source>
</evidence>
<evidence type="ECO:0000256" key="5">
    <source>
        <dbReference type="ARBA" id="ARBA00023242"/>
    </source>
</evidence>
<dbReference type="PROSITE" id="PS50888">
    <property type="entry name" value="BHLH"/>
    <property type="match status" value="1"/>
</dbReference>
<dbReference type="Gene3D" id="4.10.280.10">
    <property type="entry name" value="Helix-loop-helix DNA-binding domain"/>
    <property type="match status" value="1"/>
</dbReference>
<keyword evidence="4" id="KW-0804">Transcription</keyword>
<keyword evidence="3" id="KW-0238">DNA-binding</keyword>
<keyword evidence="2" id="KW-0805">Transcription regulation</keyword>
<dbReference type="EMBL" id="JADBGQ010000004">
    <property type="protein sequence ID" value="KAG5400794.1"/>
    <property type="molecule type" value="Genomic_DNA"/>
</dbReference>
<dbReference type="Proteomes" id="UP000823674">
    <property type="component" value="Chromosome A04"/>
</dbReference>
<accession>A0ABQ7MPY5</accession>
<keyword evidence="5" id="KW-0539">Nucleus</keyword>
<feature type="domain" description="BHLH" evidence="6">
    <location>
        <begin position="90"/>
        <end position="141"/>
    </location>
</feature>
<sequence>MSKSKMGSSDDSFCHLHLTNSLAFSGRFCHVLRQPNLPHPRETFPPLRCLTETFVSISVEQFLAQAMRSLKLEETNVLLRTRNIDTQFHNLSEKIPKIFQRRRSKINEKMKALQKLILNSNNCRHIKSHCFDEAIKYLTLLQLQVQTLAVMNGLGLNPQRLPPVLPPTQTRINGTLEQDLNFGTLLGASHSLVNRHSALKTTFGREDDSKSRSPLSTVYHKELVGFGLHQLGCSA</sequence>
<evidence type="ECO:0000259" key="6">
    <source>
        <dbReference type="PROSITE" id="PS50888"/>
    </source>
</evidence>
<reference evidence="7 8" key="1">
    <citation type="submission" date="2021-03" db="EMBL/GenBank/DDBJ databases">
        <authorList>
            <person name="King G.J."/>
            <person name="Bancroft I."/>
            <person name="Baten A."/>
            <person name="Bloomfield J."/>
            <person name="Borpatragohain P."/>
            <person name="He Z."/>
            <person name="Irish N."/>
            <person name="Irwin J."/>
            <person name="Liu K."/>
            <person name="Mauleon R.P."/>
            <person name="Moore J."/>
            <person name="Morris R."/>
            <person name="Ostergaard L."/>
            <person name="Wang B."/>
            <person name="Wells R."/>
        </authorList>
    </citation>
    <scope>NUCLEOTIDE SEQUENCE [LARGE SCALE GENOMIC DNA]</scope>
    <source>
        <strain evidence="7">R-o-18</strain>
        <tissue evidence="7">Leaf</tissue>
    </source>
</reference>
<evidence type="ECO:0000256" key="1">
    <source>
        <dbReference type="ARBA" id="ARBA00004123"/>
    </source>
</evidence>
<dbReference type="InterPro" id="IPR011598">
    <property type="entry name" value="bHLH_dom"/>
</dbReference>
<comment type="caution">
    <text evidence="7">The sequence shown here is derived from an EMBL/GenBank/DDBJ whole genome shotgun (WGS) entry which is preliminary data.</text>
</comment>
<evidence type="ECO:0000256" key="4">
    <source>
        <dbReference type="ARBA" id="ARBA00023163"/>
    </source>
</evidence>
<dbReference type="PANTHER" id="PTHR45855">
    <property type="entry name" value="TRANSCRIPTION FACTOR PIF1-RELATED"/>
    <property type="match status" value="1"/>
</dbReference>
<organism evidence="7 8">
    <name type="scientific">Brassica rapa subsp. trilocularis</name>
    <dbReference type="NCBI Taxonomy" id="1813537"/>
    <lineage>
        <taxon>Eukaryota</taxon>
        <taxon>Viridiplantae</taxon>
        <taxon>Streptophyta</taxon>
        <taxon>Embryophyta</taxon>
        <taxon>Tracheophyta</taxon>
        <taxon>Spermatophyta</taxon>
        <taxon>Magnoliopsida</taxon>
        <taxon>eudicotyledons</taxon>
        <taxon>Gunneridae</taxon>
        <taxon>Pentapetalae</taxon>
        <taxon>rosids</taxon>
        <taxon>malvids</taxon>
        <taxon>Brassicales</taxon>
        <taxon>Brassicaceae</taxon>
        <taxon>Brassiceae</taxon>
        <taxon>Brassica</taxon>
    </lineage>
</organism>
<dbReference type="SUPFAM" id="SSF47459">
    <property type="entry name" value="HLH, helix-loop-helix DNA-binding domain"/>
    <property type="match status" value="1"/>
</dbReference>
<dbReference type="InterPro" id="IPR031066">
    <property type="entry name" value="bHLH_ALC-like_plant"/>
</dbReference>
<proteinExistence type="predicted"/>
<evidence type="ECO:0000313" key="7">
    <source>
        <dbReference type="EMBL" id="KAG5400794.1"/>
    </source>
</evidence>
<comment type="subcellular location">
    <subcellularLocation>
        <location evidence="1">Nucleus</location>
    </subcellularLocation>
</comment>
<name>A0ABQ7MPY5_BRACM</name>
<protein>
    <recommendedName>
        <fullName evidence="6">BHLH domain-containing protein</fullName>
    </recommendedName>
</protein>
<dbReference type="PANTHER" id="PTHR45855:SF6">
    <property type="entry name" value="TRANSCRIPTION FACTOR ALC"/>
    <property type="match status" value="1"/>
</dbReference>
<keyword evidence="8" id="KW-1185">Reference proteome</keyword>